<dbReference type="SUPFAM" id="SSF56801">
    <property type="entry name" value="Acetyl-CoA synthetase-like"/>
    <property type="match status" value="1"/>
</dbReference>
<dbReference type="STRING" id="466.Lmac_1429"/>
<reference evidence="4 5" key="1">
    <citation type="submission" date="2015-11" db="EMBL/GenBank/DDBJ databases">
        <title>Genomic analysis of 38 Legionella species identifies large and diverse effector repertoires.</title>
        <authorList>
            <person name="Burstein D."/>
            <person name="Amaro F."/>
            <person name="Zusman T."/>
            <person name="Lifshitz Z."/>
            <person name="Cohen O."/>
            <person name="Gilbert J.A."/>
            <person name="Pupko T."/>
            <person name="Shuman H.A."/>
            <person name="Segal G."/>
        </authorList>
    </citation>
    <scope>NUCLEOTIDE SEQUENCE [LARGE SCALE GENOMIC DNA]</scope>
    <source>
        <strain evidence="4 5">PX-1-G2-E2</strain>
    </source>
</reference>
<dbReference type="InterPro" id="IPR023213">
    <property type="entry name" value="CAT-like_dom_sf"/>
</dbReference>
<keyword evidence="5" id="KW-1185">Reference proteome</keyword>
<dbReference type="Gene3D" id="1.10.1200.10">
    <property type="entry name" value="ACP-like"/>
    <property type="match status" value="1"/>
</dbReference>
<dbReference type="InterPro" id="IPR042099">
    <property type="entry name" value="ANL_N_sf"/>
</dbReference>
<evidence type="ECO:0000256" key="2">
    <source>
        <dbReference type="ARBA" id="ARBA00022553"/>
    </source>
</evidence>
<dbReference type="Proteomes" id="UP000054908">
    <property type="component" value="Unassembled WGS sequence"/>
</dbReference>
<dbReference type="Gene3D" id="3.30.300.30">
    <property type="match status" value="1"/>
</dbReference>
<dbReference type="Pfam" id="PF00501">
    <property type="entry name" value="AMP-binding"/>
    <property type="match status" value="1"/>
</dbReference>
<evidence type="ECO:0000313" key="5">
    <source>
        <dbReference type="Proteomes" id="UP000054908"/>
    </source>
</evidence>
<dbReference type="Pfam" id="PF00550">
    <property type="entry name" value="PP-binding"/>
    <property type="match status" value="1"/>
</dbReference>
<sequence length="1078" mass="122482">MKVNRRKISCTLSDNQLGIFYESIRTSHPVYISQMCLTFKGIFNYQLFQQAYRLIVARHEILRSAFSLDQEATNTIPVQIIYEDVEPIMTFHDYSNLSLKEKDELYKQFLDTDFITPFDFNVPSLMRLTAIRYTENEFRLIWSRHHILLDGTSAKLVLTELLTIYRALLRNEICILPPPTSYSAIKGKFSVQNSSKIMHYWKKQLKHFSKYSLLPAIPKNAFINNFAQINSHITRKTYKNLSEFVSQHDLTINSVLQAAWGIVLSHYSNNEHIIFGSVRAFPKEEVANCVGLFINTLPLALTVNPKIKVLTYLQSVRKQGKALREHTHTSLSEIREWCGLTLDEMLYQSILDYKPYSLNKILKSKFAELNCDLSFRLTTPYPLVLEVTNEEDDLAIRLNYATDLLAPELAKGMLAHFISILNAFYCYPSRMLTELPTLPDSDWQKAVINWNKTKRNYPLEKNLNQLFEEQVNKNPHAPAILYKNNTITYEQLNAKANQLARFITDKGIKPEALTLILTASTVHVIVSILAVLKAGGAYVPVDTNYPLNRIKHFISDSKSEIIICDNKTQQKINQALENLDKSIRLINLDAISLAGFCPTNLNLNISPSHLAYMIYTSGSTGQPKGVLVEHRSVVNMALGCIERLEITEESRLLQIASLGFDVAVAEWSMALLSGASLCLMDKDIFDPKVIIEALEFYKITTIILASSILTALPHCNLPHLKVIAVGGESCGDAVIHYWAEGRLFLNVYGITEATVCSTIANCGPKQEVLSIGTPLPNTQIYILNEKQQPLPIGVYGEIFIGGVGVAKGYWNKPDLTREKFITNPFIKEGEDLDDSLQFNRLYRTGDRGRWLAKGEVEFLGRLDDQVKLMGIRIELSEIEKMIEQHPEVEKAAVIVTPDNKHLCAFVLSHDLYLDLEKMKQFLRASLPHALIPQHFVLVEKFPLTSNGKINKKKLIHYPMKATAIEISEEQLSSTEEMVLSEIKKIMGVNHIPLDQNFLDIGLKSIDLVGLSLRLSDYLRQEVNVIHLFSYPTISALAHYLDGLKSDHNSEEKLVLKKHSSNLKYQKPQRVNFKNDDIN</sequence>
<proteinExistence type="predicted"/>
<evidence type="ECO:0000259" key="3">
    <source>
        <dbReference type="PROSITE" id="PS50075"/>
    </source>
</evidence>
<organism evidence="4 5">
    <name type="scientific">Legionella maceachernii</name>
    <dbReference type="NCBI Taxonomy" id="466"/>
    <lineage>
        <taxon>Bacteria</taxon>
        <taxon>Pseudomonadati</taxon>
        <taxon>Pseudomonadota</taxon>
        <taxon>Gammaproteobacteria</taxon>
        <taxon>Legionellales</taxon>
        <taxon>Legionellaceae</taxon>
        <taxon>Legionella</taxon>
    </lineage>
</organism>
<protein>
    <submittedName>
        <fullName evidence="4">Peptide synthetase, non-ribosomal</fullName>
    </submittedName>
</protein>
<dbReference type="PROSITE" id="PS50075">
    <property type="entry name" value="CARRIER"/>
    <property type="match status" value="1"/>
</dbReference>
<dbReference type="InterPro" id="IPR020806">
    <property type="entry name" value="PKS_PP-bd"/>
</dbReference>
<dbReference type="Gene3D" id="3.30.559.30">
    <property type="entry name" value="Nonribosomal peptide synthetase, condensation domain"/>
    <property type="match status" value="1"/>
</dbReference>
<dbReference type="EMBL" id="LNYL01000033">
    <property type="protein sequence ID" value="KTD27181.1"/>
    <property type="molecule type" value="Genomic_DNA"/>
</dbReference>
<dbReference type="GO" id="GO:0044550">
    <property type="term" value="P:secondary metabolite biosynthetic process"/>
    <property type="evidence" value="ECO:0007669"/>
    <property type="project" value="TreeGrafter"/>
</dbReference>
<dbReference type="InterPro" id="IPR000873">
    <property type="entry name" value="AMP-dep_synth/lig_dom"/>
</dbReference>
<dbReference type="Pfam" id="PF00668">
    <property type="entry name" value="Condensation"/>
    <property type="match status" value="1"/>
</dbReference>
<dbReference type="GO" id="GO:0031177">
    <property type="term" value="F:phosphopantetheine binding"/>
    <property type="evidence" value="ECO:0007669"/>
    <property type="project" value="InterPro"/>
</dbReference>
<dbReference type="PANTHER" id="PTHR45527">
    <property type="entry name" value="NONRIBOSOMAL PEPTIDE SYNTHETASE"/>
    <property type="match status" value="1"/>
</dbReference>
<accession>A0A0W0W4I0</accession>
<dbReference type="Gene3D" id="3.30.559.10">
    <property type="entry name" value="Chloramphenicol acetyltransferase-like domain"/>
    <property type="match status" value="1"/>
</dbReference>
<dbReference type="FunFam" id="3.40.50.980:FF:000001">
    <property type="entry name" value="Non-ribosomal peptide synthetase"/>
    <property type="match status" value="1"/>
</dbReference>
<dbReference type="SMART" id="SM00823">
    <property type="entry name" value="PKS_PP"/>
    <property type="match status" value="1"/>
</dbReference>
<keyword evidence="2" id="KW-0597">Phosphoprotein</keyword>
<dbReference type="InterPro" id="IPR020845">
    <property type="entry name" value="AMP-binding_CS"/>
</dbReference>
<name>A0A0W0W4I0_9GAMM</name>
<dbReference type="InterPro" id="IPR009081">
    <property type="entry name" value="PP-bd_ACP"/>
</dbReference>
<dbReference type="AlphaFoldDB" id="A0A0W0W4I0"/>
<dbReference type="PATRIC" id="fig|466.6.peg.1505"/>
<dbReference type="SUPFAM" id="SSF47336">
    <property type="entry name" value="ACP-like"/>
    <property type="match status" value="1"/>
</dbReference>
<dbReference type="GO" id="GO:0005737">
    <property type="term" value="C:cytoplasm"/>
    <property type="evidence" value="ECO:0007669"/>
    <property type="project" value="TreeGrafter"/>
</dbReference>
<evidence type="ECO:0000256" key="1">
    <source>
        <dbReference type="ARBA" id="ARBA00022450"/>
    </source>
</evidence>
<gene>
    <name evidence="4" type="ORF">Lmac_1429</name>
</gene>
<dbReference type="Pfam" id="PF13193">
    <property type="entry name" value="AMP-binding_C"/>
    <property type="match status" value="1"/>
</dbReference>
<dbReference type="InterPro" id="IPR001242">
    <property type="entry name" value="Condensation_dom"/>
</dbReference>
<dbReference type="PROSITE" id="PS00455">
    <property type="entry name" value="AMP_BINDING"/>
    <property type="match status" value="1"/>
</dbReference>
<comment type="caution">
    <text evidence="4">The sequence shown here is derived from an EMBL/GenBank/DDBJ whole genome shotgun (WGS) entry which is preliminary data.</text>
</comment>
<dbReference type="GO" id="GO:0003824">
    <property type="term" value="F:catalytic activity"/>
    <property type="evidence" value="ECO:0007669"/>
    <property type="project" value="InterPro"/>
</dbReference>
<dbReference type="InterPro" id="IPR045851">
    <property type="entry name" value="AMP-bd_C_sf"/>
</dbReference>
<dbReference type="CDD" id="cd05930">
    <property type="entry name" value="A_NRPS"/>
    <property type="match status" value="1"/>
</dbReference>
<dbReference type="Gene3D" id="3.40.50.12780">
    <property type="entry name" value="N-terminal domain of ligase-like"/>
    <property type="match status" value="1"/>
</dbReference>
<dbReference type="NCBIfam" id="TIGR01733">
    <property type="entry name" value="AA-adenyl-dom"/>
    <property type="match status" value="1"/>
</dbReference>
<dbReference type="InterPro" id="IPR025110">
    <property type="entry name" value="AMP-bd_C"/>
</dbReference>
<keyword evidence="1" id="KW-0596">Phosphopantetheine</keyword>
<evidence type="ECO:0000313" key="4">
    <source>
        <dbReference type="EMBL" id="KTD27181.1"/>
    </source>
</evidence>
<dbReference type="GO" id="GO:0043041">
    <property type="term" value="P:amino acid activation for nonribosomal peptide biosynthetic process"/>
    <property type="evidence" value="ECO:0007669"/>
    <property type="project" value="TreeGrafter"/>
</dbReference>
<dbReference type="InterPro" id="IPR036736">
    <property type="entry name" value="ACP-like_sf"/>
</dbReference>
<dbReference type="InterPro" id="IPR010071">
    <property type="entry name" value="AA_adenyl_dom"/>
</dbReference>
<feature type="domain" description="Carrier" evidence="3">
    <location>
        <begin position="969"/>
        <end position="1044"/>
    </location>
</feature>
<dbReference type="FunFam" id="2.30.38.10:FF:000001">
    <property type="entry name" value="Non-ribosomal peptide synthetase PvdI"/>
    <property type="match status" value="1"/>
</dbReference>
<dbReference type="SUPFAM" id="SSF52777">
    <property type="entry name" value="CoA-dependent acyltransferases"/>
    <property type="match status" value="2"/>
</dbReference>
<dbReference type="PANTHER" id="PTHR45527:SF1">
    <property type="entry name" value="FATTY ACID SYNTHASE"/>
    <property type="match status" value="1"/>
</dbReference>
<dbReference type="OrthoDB" id="9757559at2"/>